<dbReference type="EMBL" id="CAMXCT010006606">
    <property type="protein sequence ID" value="CAI4016852.1"/>
    <property type="molecule type" value="Genomic_DNA"/>
</dbReference>
<evidence type="ECO:0000313" key="1">
    <source>
        <dbReference type="EMBL" id="CAI4016852.1"/>
    </source>
</evidence>
<dbReference type="EMBL" id="CAMXCT030006606">
    <property type="protein sequence ID" value="CAL4804164.1"/>
    <property type="molecule type" value="Genomic_DNA"/>
</dbReference>
<evidence type="ECO:0000313" key="3">
    <source>
        <dbReference type="Proteomes" id="UP001152797"/>
    </source>
</evidence>
<name>A0A9P1DUA9_9DINO</name>
<sequence length="86" mass="9506">MAFPLGKQLDRAGTVYPHDNTWSIFAMKDITVEFVHVMTGYYEGQVSPFDINIAVQSQTSGAARSNAMPLFVMLCVLLLNCVPHLS</sequence>
<dbReference type="Proteomes" id="UP001152797">
    <property type="component" value="Unassembled WGS sequence"/>
</dbReference>
<reference evidence="2" key="2">
    <citation type="submission" date="2024-04" db="EMBL/GenBank/DDBJ databases">
        <authorList>
            <person name="Chen Y."/>
            <person name="Shah S."/>
            <person name="Dougan E. K."/>
            <person name="Thang M."/>
            <person name="Chan C."/>
        </authorList>
    </citation>
    <scope>NUCLEOTIDE SEQUENCE [LARGE SCALE GENOMIC DNA]</scope>
</reference>
<dbReference type="AlphaFoldDB" id="A0A9P1DUA9"/>
<accession>A0A9P1DUA9</accession>
<comment type="caution">
    <text evidence="1">The sequence shown here is derived from an EMBL/GenBank/DDBJ whole genome shotgun (WGS) entry which is preliminary data.</text>
</comment>
<reference evidence="1" key="1">
    <citation type="submission" date="2022-10" db="EMBL/GenBank/DDBJ databases">
        <authorList>
            <person name="Chen Y."/>
            <person name="Dougan E. K."/>
            <person name="Chan C."/>
            <person name="Rhodes N."/>
            <person name="Thang M."/>
        </authorList>
    </citation>
    <scope>NUCLEOTIDE SEQUENCE</scope>
</reference>
<gene>
    <name evidence="1" type="ORF">C1SCF055_LOCUS41549</name>
</gene>
<proteinExistence type="predicted"/>
<dbReference type="OrthoDB" id="412978at2759"/>
<keyword evidence="3" id="KW-1185">Reference proteome</keyword>
<protein>
    <submittedName>
        <fullName evidence="1">Uncharacterized protein</fullName>
    </submittedName>
</protein>
<dbReference type="EMBL" id="CAMXCT020006606">
    <property type="protein sequence ID" value="CAL1170227.1"/>
    <property type="molecule type" value="Genomic_DNA"/>
</dbReference>
<evidence type="ECO:0000313" key="2">
    <source>
        <dbReference type="EMBL" id="CAL1170227.1"/>
    </source>
</evidence>
<organism evidence="1">
    <name type="scientific">Cladocopium goreaui</name>
    <dbReference type="NCBI Taxonomy" id="2562237"/>
    <lineage>
        <taxon>Eukaryota</taxon>
        <taxon>Sar</taxon>
        <taxon>Alveolata</taxon>
        <taxon>Dinophyceae</taxon>
        <taxon>Suessiales</taxon>
        <taxon>Symbiodiniaceae</taxon>
        <taxon>Cladocopium</taxon>
    </lineage>
</organism>